<dbReference type="SUPFAM" id="SSF51126">
    <property type="entry name" value="Pectin lyase-like"/>
    <property type="match status" value="1"/>
</dbReference>
<dbReference type="AlphaFoldDB" id="A0A1U9JWJ0"/>
<dbReference type="CDD" id="cd00253">
    <property type="entry name" value="PL_Passenger_AT"/>
    <property type="match status" value="1"/>
</dbReference>
<name>A0A1U9JWJ0_9HYPH</name>
<evidence type="ECO:0000313" key="4">
    <source>
        <dbReference type="Proteomes" id="UP000188912"/>
    </source>
</evidence>
<proteinExistence type="predicted"/>
<dbReference type="InterPro" id="IPR006315">
    <property type="entry name" value="OM_autotransptr_brl_dom"/>
</dbReference>
<dbReference type="InterPro" id="IPR005546">
    <property type="entry name" value="Autotransporte_beta"/>
</dbReference>
<dbReference type="InterPro" id="IPR043990">
    <property type="entry name" value="AC_1"/>
</dbReference>
<evidence type="ECO:0000259" key="2">
    <source>
        <dbReference type="PROSITE" id="PS51208"/>
    </source>
</evidence>
<dbReference type="Pfam" id="PF03797">
    <property type="entry name" value="Autotransporter"/>
    <property type="match status" value="1"/>
</dbReference>
<feature type="domain" description="Autotransporter" evidence="2">
    <location>
        <begin position="794"/>
        <end position="1086"/>
    </location>
</feature>
<gene>
    <name evidence="3" type="ORF">BHV28_15590</name>
</gene>
<dbReference type="InterPro" id="IPR011050">
    <property type="entry name" value="Pectin_lyase_fold/virulence"/>
</dbReference>
<dbReference type="PANTHER" id="PTHR35037">
    <property type="entry name" value="C-TERMINAL REGION OF AIDA-LIKE PROTEIN"/>
    <property type="match status" value="1"/>
</dbReference>
<evidence type="ECO:0000313" key="3">
    <source>
        <dbReference type="EMBL" id="AQS42239.1"/>
    </source>
</evidence>
<dbReference type="SUPFAM" id="SSF103515">
    <property type="entry name" value="Autotransporter"/>
    <property type="match status" value="1"/>
</dbReference>
<reference evidence="3 4" key="2">
    <citation type="journal article" date="2016" name="Sci. Rep.">
        <title>The genome of Rhizobiales bacteria in predatory ants reveals urease gene functions but no genes for nitrogen fixation.</title>
        <authorList>
            <person name="Neuvonen M.M."/>
            <person name="Tamarit D."/>
            <person name="Naslund K."/>
            <person name="Liebig J."/>
            <person name="Feldhaar H."/>
            <person name="Moran N.A."/>
            <person name="Guy L."/>
            <person name="Andersson S.G."/>
        </authorList>
    </citation>
    <scope>NUCLEOTIDE SEQUENCE [LARGE SCALE GENOMIC DNA]</scope>
    <source>
        <strain evidence="3 4">Hsal</strain>
    </source>
</reference>
<dbReference type="Proteomes" id="UP000188912">
    <property type="component" value="Chromosome"/>
</dbReference>
<dbReference type="SMART" id="SM00869">
    <property type="entry name" value="Autotransporter"/>
    <property type="match status" value="1"/>
</dbReference>
<dbReference type="KEGG" id="thd:BHV28_15590"/>
<dbReference type="PANTHER" id="PTHR35037:SF3">
    <property type="entry name" value="C-TERMINAL REGION OF AIDA-LIKE PROTEIN"/>
    <property type="match status" value="1"/>
</dbReference>
<dbReference type="PROSITE" id="PS51208">
    <property type="entry name" value="AUTOTRANSPORTER"/>
    <property type="match status" value="1"/>
</dbReference>
<dbReference type="InterPro" id="IPR012332">
    <property type="entry name" value="Autotransporter_pectin_lyase_C"/>
</dbReference>
<dbReference type="Gene3D" id="2.160.20.20">
    <property type="match status" value="1"/>
</dbReference>
<dbReference type="InterPro" id="IPR036709">
    <property type="entry name" value="Autotransporte_beta_dom_sf"/>
</dbReference>
<dbReference type="Gene3D" id="2.40.128.130">
    <property type="entry name" value="Autotransporter beta-domain"/>
    <property type="match status" value="1"/>
</dbReference>
<reference evidence="3 4" key="1">
    <citation type="journal article" date="2010" name="Science">
        <title>Genomic comparison of the ants Camponotus floridanus and Harpegnathos saltator.</title>
        <authorList>
            <person name="Bonasio R."/>
            <person name="Zhang G."/>
            <person name="Ye C."/>
            <person name="Mutti N.S."/>
            <person name="Fang X."/>
            <person name="Qin N."/>
            <person name="Donahue G."/>
            <person name="Yang P."/>
            <person name="Li Q."/>
            <person name="Li C."/>
            <person name="Zhang P."/>
            <person name="Huang Z."/>
            <person name="Berger S.L."/>
            <person name="Reinberg D."/>
            <person name="Wang J."/>
            <person name="Liebig J."/>
        </authorList>
    </citation>
    <scope>NUCLEOTIDE SEQUENCE [LARGE SCALE GENOMIC DNA]</scope>
    <source>
        <strain evidence="3 4">Hsal</strain>
    </source>
</reference>
<sequence>MRTLQKKCMKLLATTVFFANLSPALAQDSGGKENNLFWRWDRIGEENIVTGENSPGETLTDWGGRNGFIDTSFRNSVNGDGAVITIRPEYKPGEYNRSFIWSGKDVQIINEGTGSAVKLEFGKGSGSRYVSGTSMIILGGEDMLISAGGNAIDITTRGYDADSDGIIFGMSILGGRIESQNGSALKIDMDTEATEFVWGIGVSRYWRQTQQLESNPHTTFISNAGEGIAAIDMSLHNRTLASGVGVGGGTPLASGINNVTVISAGDGIRLKNSCDLGRDDCNYFNGLSSISWDTLDTVDITAKAGDGFILDGTRMHVNALTIAATGTGVVLIDAGSIANRDFMISSFGHDDSLPWKDGITIRNSTIGISTAGSHFGFDDGEEWESGGFEVWSGKYGEVLDYLARETVDFDYDNRHNPDFGIDLRLEDHAVINLWNSTINASQTGLQLRHDDWRPVMLGKTAVNVSGEDGVGLEIKGTDNKIVKLWGGTNVWAEDGYGLDVDIQPIDFSRWEGDVEGELKTACENGDETFCKMGKGRLDLFVENSSIGGARGLFKNFVGEGTITVTNGHLFGGGNGSGATVLLKDNSTWEINGDGQIAALTVDSGSQLNFIEDRIIGSERFGFARLFVAGDYTGSTDMNSGNWGVISLNASVTGLGGPHDHLEINGNASGHTWVRINNRDVDGRPIAIEDGLVLITVNGIAENGEDTFTLLGDYASNGIEVFQVGAYNRILKYRLADDLTYEWYVDSEYDGSGASVYAPTAPLYESYATVLQQLNGLSTLRQRLGERTFVGGGANGLDGQGFWMRVEGATGHFNSARSSTHVNSDLDSIKTQMGLDFGLLETGTSQLVGGLYVQYGHGKADIKSRYGHGNIKTDAYGFGGTLTWLQNNGFYVDAQAQLQWFHSGIYSRAIDGDHERGYNRHVISGNDGFGYALSLEGGREIAFARGWQMTPQVQLTYNNVDFDSFRDVTGTRVGSHNSDSLIARLGLAVERERQWQAAAGDKRVLSFYGIGNVYQEFLDGGTVDVGADRVRLNNRIERTWVGLGGGVDYRWKNEAFSLYGEVNAKTAVSDFGDSYNLQGTIGFKTRF</sequence>
<dbReference type="NCBIfam" id="TIGR01414">
    <property type="entry name" value="autotrans_barl"/>
    <property type="match status" value="1"/>
</dbReference>
<evidence type="ECO:0000256" key="1">
    <source>
        <dbReference type="SAM" id="SignalP"/>
    </source>
</evidence>
<accession>A0A1U9JWJ0</accession>
<dbReference type="GO" id="GO:0019867">
    <property type="term" value="C:outer membrane"/>
    <property type="evidence" value="ECO:0007669"/>
    <property type="project" value="InterPro"/>
</dbReference>
<dbReference type="InterPro" id="IPR051551">
    <property type="entry name" value="Autotransporter_adhesion"/>
</dbReference>
<dbReference type="STRING" id="1902579.BHV28_15590"/>
<feature type="chain" id="PRO_5012707921" evidence="1">
    <location>
        <begin position="27"/>
        <end position="1086"/>
    </location>
</feature>
<dbReference type="Pfam" id="PF18883">
    <property type="entry name" value="AC_1"/>
    <property type="match status" value="1"/>
</dbReference>
<keyword evidence="4" id="KW-1185">Reference proteome</keyword>
<protein>
    <submittedName>
        <fullName evidence="3">Outer membrane autotransporter barrel domain-containing protein (Precursor)</fullName>
    </submittedName>
</protein>
<feature type="signal peptide" evidence="1">
    <location>
        <begin position="1"/>
        <end position="26"/>
    </location>
</feature>
<dbReference type="EMBL" id="CP017315">
    <property type="protein sequence ID" value="AQS42239.1"/>
    <property type="molecule type" value="Genomic_DNA"/>
</dbReference>
<keyword evidence="1" id="KW-0732">Signal</keyword>
<organism evidence="3 4">
    <name type="scientific">Candidatus Tokpelaia hoelldobleri</name>
    <dbReference type="NCBI Taxonomy" id="1902579"/>
    <lineage>
        <taxon>Bacteria</taxon>
        <taxon>Pseudomonadati</taxon>
        <taxon>Pseudomonadota</taxon>
        <taxon>Alphaproteobacteria</taxon>
        <taxon>Hyphomicrobiales</taxon>
        <taxon>Candidatus Tokpelaia</taxon>
    </lineage>
</organism>